<dbReference type="GO" id="GO:0004325">
    <property type="term" value="F:ferrochelatase activity"/>
    <property type="evidence" value="ECO:0007669"/>
    <property type="project" value="InterPro"/>
</dbReference>
<evidence type="ECO:0000256" key="6">
    <source>
        <dbReference type="ARBA" id="ARBA00047561"/>
    </source>
</evidence>
<dbReference type="EMBL" id="LT985188">
    <property type="protein sequence ID" value="SPD86886.1"/>
    <property type="molecule type" value="Genomic_DNA"/>
</dbReference>
<dbReference type="InterPro" id="IPR036291">
    <property type="entry name" value="NAD(P)-bd_dom_sf"/>
</dbReference>
<evidence type="ECO:0000313" key="8">
    <source>
        <dbReference type="Proteomes" id="UP000238164"/>
    </source>
</evidence>
<keyword evidence="8" id="KW-1185">Reference proteome</keyword>
<reference evidence="7 8" key="1">
    <citation type="submission" date="2018-02" db="EMBL/GenBank/DDBJ databases">
        <authorList>
            <person name="Cohen D.B."/>
            <person name="Kent A.D."/>
        </authorList>
    </citation>
    <scope>NUCLEOTIDE SEQUENCE [LARGE SCALE GENOMIC DNA]</scope>
    <source>
        <strain evidence="7">1</strain>
    </source>
</reference>
<keyword evidence="4" id="KW-0520">NAD</keyword>
<dbReference type="GO" id="GO:0043115">
    <property type="term" value="F:precorrin-2 dehydrogenase activity"/>
    <property type="evidence" value="ECO:0007669"/>
    <property type="project" value="UniProtKB-EC"/>
</dbReference>
<dbReference type="PANTHER" id="PTHR35330">
    <property type="entry name" value="SIROHEME BIOSYNTHESIS PROTEIN MET8"/>
    <property type="match status" value="1"/>
</dbReference>
<keyword evidence="3" id="KW-0560">Oxidoreductase</keyword>
<accession>A0A2N9JGK0</accession>
<dbReference type="NCBIfam" id="TIGR01470">
    <property type="entry name" value="cysG_Nterm"/>
    <property type="match status" value="1"/>
</dbReference>
<proteinExistence type="predicted"/>
<dbReference type="PANTHER" id="PTHR35330:SF1">
    <property type="entry name" value="SIROHEME BIOSYNTHESIS PROTEIN MET8"/>
    <property type="match status" value="1"/>
</dbReference>
<organism evidence="7 8">
    <name type="scientific">Micropruina glycogenica</name>
    <dbReference type="NCBI Taxonomy" id="75385"/>
    <lineage>
        <taxon>Bacteria</taxon>
        <taxon>Bacillati</taxon>
        <taxon>Actinomycetota</taxon>
        <taxon>Actinomycetes</taxon>
        <taxon>Propionibacteriales</taxon>
        <taxon>Nocardioidaceae</taxon>
        <taxon>Micropruina</taxon>
    </lineage>
</organism>
<keyword evidence="5" id="KW-0627">Porphyrin biosynthesis</keyword>
<dbReference type="Gene3D" id="3.40.50.720">
    <property type="entry name" value="NAD(P)-binding Rossmann-like Domain"/>
    <property type="match status" value="1"/>
</dbReference>
<evidence type="ECO:0000256" key="2">
    <source>
        <dbReference type="ARBA" id="ARBA00012400"/>
    </source>
</evidence>
<dbReference type="EC" id="1.3.1.76" evidence="2"/>
<evidence type="ECO:0000313" key="7">
    <source>
        <dbReference type="EMBL" id="SPD86886.1"/>
    </source>
</evidence>
<dbReference type="Proteomes" id="UP000238164">
    <property type="component" value="Chromosome 1"/>
</dbReference>
<protein>
    <recommendedName>
        <fullName evidence="2">precorrin-2 dehydrogenase</fullName>
        <ecNumber evidence="2">1.3.1.76</ecNumber>
    </recommendedName>
</protein>
<evidence type="ECO:0000256" key="4">
    <source>
        <dbReference type="ARBA" id="ARBA00023027"/>
    </source>
</evidence>
<dbReference type="InterPro" id="IPR028161">
    <property type="entry name" value="Met8-like"/>
</dbReference>
<dbReference type="AlphaFoldDB" id="A0A2N9JGK0"/>
<dbReference type="GO" id="GO:0019354">
    <property type="term" value="P:siroheme biosynthetic process"/>
    <property type="evidence" value="ECO:0007669"/>
    <property type="project" value="UniProtKB-UniPathway"/>
</dbReference>
<sequence length="157" mass="16343">MADGAGSPAYLVGLLLAGRRVVVVGAGRVAARRVPRLVEAGAVVEVIAPAVRPDLQALADSGALTVRTRRYRAGDLAGAWYALALTDAAEVNAAVVAEAEAWHTFCVRADRADEGSAWTPASGHAEGVTVATITSHDPLRARRIRDRLVEVVVGEGL</sequence>
<dbReference type="SUPFAM" id="SSF51735">
    <property type="entry name" value="NAD(P)-binding Rossmann-fold domains"/>
    <property type="match status" value="1"/>
</dbReference>
<gene>
    <name evidence="7" type="ORF">MPLG2_1856</name>
</gene>
<name>A0A2N9JGK0_9ACTN</name>
<dbReference type="KEGG" id="mgg:MPLG2_1856"/>
<comment type="catalytic activity">
    <reaction evidence="6">
        <text>precorrin-2 + NAD(+) = sirohydrochlorin + NADH + 2 H(+)</text>
        <dbReference type="Rhea" id="RHEA:15613"/>
        <dbReference type="ChEBI" id="CHEBI:15378"/>
        <dbReference type="ChEBI" id="CHEBI:57540"/>
        <dbReference type="ChEBI" id="CHEBI:57945"/>
        <dbReference type="ChEBI" id="CHEBI:58351"/>
        <dbReference type="ChEBI" id="CHEBI:58827"/>
        <dbReference type="EC" id="1.3.1.76"/>
    </reaction>
</comment>
<evidence type="ECO:0000256" key="1">
    <source>
        <dbReference type="ARBA" id="ARBA00005010"/>
    </source>
</evidence>
<dbReference type="RefSeq" id="WP_105185742.1">
    <property type="nucleotide sequence ID" value="NZ_BAAAGO010000014.1"/>
</dbReference>
<dbReference type="InterPro" id="IPR006367">
    <property type="entry name" value="Sirohaem_synthase_N"/>
</dbReference>
<dbReference type="Pfam" id="PF13241">
    <property type="entry name" value="NAD_binding_7"/>
    <property type="match status" value="1"/>
</dbReference>
<evidence type="ECO:0000256" key="5">
    <source>
        <dbReference type="ARBA" id="ARBA00023244"/>
    </source>
</evidence>
<evidence type="ECO:0000256" key="3">
    <source>
        <dbReference type="ARBA" id="ARBA00023002"/>
    </source>
</evidence>
<comment type="pathway">
    <text evidence="1">Porphyrin-containing compound metabolism; siroheme biosynthesis; sirohydrochlorin from precorrin-2: step 1/1.</text>
</comment>
<dbReference type="UniPathway" id="UPA00262">
    <property type="reaction ID" value="UER00222"/>
</dbReference>
<dbReference type="OrthoDB" id="7345302at2"/>